<proteinExistence type="predicted"/>
<dbReference type="SUPFAM" id="SSF46785">
    <property type="entry name" value="Winged helix' DNA-binding domain"/>
    <property type="match status" value="1"/>
</dbReference>
<evidence type="ECO:0000259" key="4">
    <source>
        <dbReference type="PROSITE" id="PS51077"/>
    </source>
</evidence>
<evidence type="ECO:0000256" key="3">
    <source>
        <dbReference type="ARBA" id="ARBA00023163"/>
    </source>
</evidence>
<evidence type="ECO:0000256" key="1">
    <source>
        <dbReference type="ARBA" id="ARBA00023015"/>
    </source>
</evidence>
<dbReference type="PANTHER" id="PTHR30136">
    <property type="entry name" value="HELIX-TURN-HELIX TRANSCRIPTIONAL REGULATOR, ICLR FAMILY"/>
    <property type="match status" value="1"/>
</dbReference>
<dbReference type="Pfam" id="PF09339">
    <property type="entry name" value="HTH_IclR"/>
    <property type="match status" value="1"/>
</dbReference>
<accession>A0ABM8XZ87</accession>
<dbReference type="PANTHER" id="PTHR30136:SF34">
    <property type="entry name" value="TRANSCRIPTIONAL REGULATOR"/>
    <property type="match status" value="1"/>
</dbReference>
<feature type="domain" description="HTH iclR-type" evidence="4">
    <location>
        <begin position="45"/>
        <end position="106"/>
    </location>
</feature>
<gene>
    <name evidence="6" type="ORF">LMG23994_05852</name>
</gene>
<dbReference type="Gene3D" id="3.30.450.40">
    <property type="match status" value="1"/>
</dbReference>
<comment type="caution">
    <text evidence="6">The sequence shown here is derived from an EMBL/GenBank/DDBJ whole genome shotgun (WGS) entry which is preliminary data.</text>
</comment>
<evidence type="ECO:0000256" key="2">
    <source>
        <dbReference type="ARBA" id="ARBA00023125"/>
    </source>
</evidence>
<dbReference type="InterPro" id="IPR036388">
    <property type="entry name" value="WH-like_DNA-bd_sf"/>
</dbReference>
<feature type="domain" description="IclR-ED" evidence="5">
    <location>
        <begin position="107"/>
        <end position="292"/>
    </location>
</feature>
<keyword evidence="3" id="KW-0804">Transcription</keyword>
<dbReference type="SMART" id="SM00346">
    <property type="entry name" value="HTH_ICLR"/>
    <property type="match status" value="1"/>
</dbReference>
<sequence length="300" mass="32474">MIPTQPNLYGRTSRPFAFFSLTMPKQSPDIDNNADTDDAKDQQLVSPVIRGLRLLRFIAEGGSTANLSEVGRRIDVNRITVMRLLATLEHEGMLERLPQGGHEIGFGFLKLASRVLAANDLTAFARRVLARLSGSLQLSAYLVVRDGGHALYLLRDMPNTSLVSNIQVGSRVAAHLTTPGRMLIADLPPEELRALLGDDPLPTVTGQSPATHARLADILAADRERGCAWSFSAFEAGIDSCAAPVRDATGEVIAAISVAGPQQRFETDSTLRERVEREVKVAARDLSALLGDRASSGRQR</sequence>
<dbReference type="EMBL" id="CAJZAF010000044">
    <property type="protein sequence ID" value="CAG9185719.1"/>
    <property type="molecule type" value="Genomic_DNA"/>
</dbReference>
<organism evidence="6 7">
    <name type="scientific">Cupriavidus pinatubonensis</name>
    <dbReference type="NCBI Taxonomy" id="248026"/>
    <lineage>
        <taxon>Bacteria</taxon>
        <taxon>Pseudomonadati</taxon>
        <taxon>Pseudomonadota</taxon>
        <taxon>Betaproteobacteria</taxon>
        <taxon>Burkholderiales</taxon>
        <taxon>Burkholderiaceae</taxon>
        <taxon>Cupriavidus</taxon>
    </lineage>
</organism>
<dbReference type="Proteomes" id="UP000701702">
    <property type="component" value="Unassembled WGS sequence"/>
</dbReference>
<keyword evidence="2" id="KW-0238">DNA-binding</keyword>
<dbReference type="Pfam" id="PF01614">
    <property type="entry name" value="IclR_C"/>
    <property type="match status" value="1"/>
</dbReference>
<keyword evidence="7" id="KW-1185">Reference proteome</keyword>
<dbReference type="InterPro" id="IPR050707">
    <property type="entry name" value="HTH_MetabolicPath_Reg"/>
</dbReference>
<evidence type="ECO:0000259" key="5">
    <source>
        <dbReference type="PROSITE" id="PS51078"/>
    </source>
</evidence>
<keyword evidence="1" id="KW-0805">Transcription regulation</keyword>
<dbReference type="PROSITE" id="PS51077">
    <property type="entry name" value="HTH_ICLR"/>
    <property type="match status" value="1"/>
</dbReference>
<dbReference type="Gene3D" id="1.10.10.10">
    <property type="entry name" value="Winged helix-like DNA-binding domain superfamily/Winged helix DNA-binding domain"/>
    <property type="match status" value="1"/>
</dbReference>
<dbReference type="InterPro" id="IPR036390">
    <property type="entry name" value="WH_DNA-bd_sf"/>
</dbReference>
<name>A0ABM8XZ87_9BURK</name>
<evidence type="ECO:0000313" key="6">
    <source>
        <dbReference type="EMBL" id="CAG9185719.1"/>
    </source>
</evidence>
<dbReference type="PROSITE" id="PS51078">
    <property type="entry name" value="ICLR_ED"/>
    <property type="match status" value="1"/>
</dbReference>
<evidence type="ECO:0008006" key="8">
    <source>
        <dbReference type="Google" id="ProtNLM"/>
    </source>
</evidence>
<evidence type="ECO:0000313" key="7">
    <source>
        <dbReference type="Proteomes" id="UP000701702"/>
    </source>
</evidence>
<dbReference type="InterPro" id="IPR005471">
    <property type="entry name" value="Tscrpt_reg_IclR_N"/>
</dbReference>
<dbReference type="InterPro" id="IPR014757">
    <property type="entry name" value="Tscrpt_reg_IclR_C"/>
</dbReference>
<reference evidence="6 7" key="1">
    <citation type="submission" date="2021-08" db="EMBL/GenBank/DDBJ databases">
        <authorList>
            <person name="Peeters C."/>
        </authorList>
    </citation>
    <scope>NUCLEOTIDE SEQUENCE [LARGE SCALE GENOMIC DNA]</scope>
    <source>
        <strain evidence="6 7">LMG 23994</strain>
    </source>
</reference>
<protein>
    <recommendedName>
        <fullName evidence="8">Transcriptional regulator, IclR family</fullName>
    </recommendedName>
</protein>
<dbReference type="InterPro" id="IPR029016">
    <property type="entry name" value="GAF-like_dom_sf"/>
</dbReference>
<dbReference type="SUPFAM" id="SSF55781">
    <property type="entry name" value="GAF domain-like"/>
    <property type="match status" value="1"/>
</dbReference>